<dbReference type="EMBL" id="JBHSXN010000003">
    <property type="protein sequence ID" value="MFC6954284.1"/>
    <property type="molecule type" value="Genomic_DNA"/>
</dbReference>
<name>A0ABD5VFG7_9EURY</name>
<dbReference type="Proteomes" id="UP001596395">
    <property type="component" value="Unassembled WGS sequence"/>
</dbReference>
<reference evidence="2 3" key="1">
    <citation type="journal article" date="2019" name="Int. J. Syst. Evol. Microbiol.">
        <title>The Global Catalogue of Microorganisms (GCM) 10K type strain sequencing project: providing services to taxonomists for standard genome sequencing and annotation.</title>
        <authorList>
            <consortium name="The Broad Institute Genomics Platform"/>
            <consortium name="The Broad Institute Genome Sequencing Center for Infectious Disease"/>
            <person name="Wu L."/>
            <person name="Ma J."/>
        </authorList>
    </citation>
    <scope>NUCLEOTIDE SEQUENCE [LARGE SCALE GENOMIC DNA]</scope>
    <source>
        <strain evidence="2 3">GX26</strain>
    </source>
</reference>
<dbReference type="InterPro" id="IPR055943">
    <property type="entry name" value="DUF7521"/>
</dbReference>
<keyword evidence="1" id="KW-1133">Transmembrane helix</keyword>
<comment type="caution">
    <text evidence="2">The sequence shown here is derived from an EMBL/GenBank/DDBJ whole genome shotgun (WGS) entry which is preliminary data.</text>
</comment>
<gene>
    <name evidence="2" type="ORF">ACFQGB_15585</name>
</gene>
<keyword evidence="1" id="KW-0472">Membrane</keyword>
<feature type="transmembrane region" description="Helical" evidence="1">
    <location>
        <begin position="45"/>
        <end position="69"/>
    </location>
</feature>
<sequence length="105" mass="11526">MIYVYGFNLVELAVIAAAGASTLVGLYIGYQAYRALELYDDRSMFYLAVGLILLTVVTYATAFAGTVLLRFEVLALPAQDAFRLVVRCCQLAGLLCIAYSLSLRR</sequence>
<feature type="transmembrane region" description="Helical" evidence="1">
    <location>
        <begin position="81"/>
        <end position="101"/>
    </location>
</feature>
<dbReference type="Pfam" id="PF24365">
    <property type="entry name" value="DUF7521"/>
    <property type="match status" value="1"/>
</dbReference>
<accession>A0ABD5VFG7</accession>
<organism evidence="2 3">
    <name type="scientific">Halorubellus litoreus</name>
    <dbReference type="NCBI Taxonomy" id="755308"/>
    <lineage>
        <taxon>Archaea</taxon>
        <taxon>Methanobacteriati</taxon>
        <taxon>Methanobacteriota</taxon>
        <taxon>Stenosarchaea group</taxon>
        <taxon>Halobacteria</taxon>
        <taxon>Halobacteriales</taxon>
        <taxon>Halorubellaceae</taxon>
        <taxon>Halorubellus</taxon>
    </lineage>
</organism>
<keyword evidence="1" id="KW-0812">Transmembrane</keyword>
<protein>
    <submittedName>
        <fullName evidence="2">Uncharacterized protein</fullName>
    </submittedName>
</protein>
<proteinExistence type="predicted"/>
<dbReference type="AlphaFoldDB" id="A0ABD5VFG7"/>
<evidence type="ECO:0000313" key="3">
    <source>
        <dbReference type="Proteomes" id="UP001596395"/>
    </source>
</evidence>
<dbReference type="RefSeq" id="WP_336351238.1">
    <property type="nucleotide sequence ID" value="NZ_JAZAQL010000003.1"/>
</dbReference>
<evidence type="ECO:0000256" key="1">
    <source>
        <dbReference type="SAM" id="Phobius"/>
    </source>
</evidence>
<evidence type="ECO:0000313" key="2">
    <source>
        <dbReference type="EMBL" id="MFC6954284.1"/>
    </source>
</evidence>
<feature type="transmembrane region" description="Helical" evidence="1">
    <location>
        <begin position="12"/>
        <end position="33"/>
    </location>
</feature>
<keyword evidence="3" id="KW-1185">Reference proteome</keyword>